<dbReference type="eggNOG" id="COG1451">
    <property type="taxonomic scope" value="Bacteria"/>
</dbReference>
<dbReference type="Pfam" id="PF01863">
    <property type="entry name" value="YgjP-like"/>
    <property type="match status" value="1"/>
</dbReference>
<dbReference type="Gene3D" id="3.30.2010.10">
    <property type="entry name" value="Metalloproteases ('zincins'), catalytic domain"/>
    <property type="match status" value="1"/>
</dbReference>
<accession>A0A085TZ01</accession>
<reference evidence="2 3" key="2">
    <citation type="journal article" date="2015" name="Antonie Van Leeuwenhoek">
        <title>Thioclava indica sp. nov., isolated from surface seawater of the Indian Ocean.</title>
        <authorList>
            <person name="Liu Y."/>
            <person name="Lai Q."/>
            <person name="Du J."/>
            <person name="Xu H."/>
            <person name="Jiang L."/>
            <person name="Shao Z."/>
        </authorList>
    </citation>
    <scope>NUCLEOTIDE SEQUENCE [LARGE SCALE GENOMIC DNA]</scope>
    <source>
        <strain evidence="2 3">13D2W-2</strain>
    </source>
</reference>
<organism evidence="2 3">
    <name type="scientific">Thioclava atlantica</name>
    <dbReference type="NCBI Taxonomy" id="1317124"/>
    <lineage>
        <taxon>Bacteria</taxon>
        <taxon>Pseudomonadati</taxon>
        <taxon>Pseudomonadota</taxon>
        <taxon>Alphaproteobacteria</taxon>
        <taxon>Rhodobacterales</taxon>
        <taxon>Paracoccaceae</taxon>
        <taxon>Thioclava</taxon>
    </lineage>
</organism>
<dbReference type="EMBL" id="AQRC01000003">
    <property type="protein sequence ID" value="KFE35948.1"/>
    <property type="molecule type" value="Genomic_DNA"/>
</dbReference>
<dbReference type="AlphaFoldDB" id="A0A085TZ01"/>
<dbReference type="PANTHER" id="PTHR30399:SF1">
    <property type="entry name" value="UTP PYROPHOSPHATASE"/>
    <property type="match status" value="1"/>
</dbReference>
<dbReference type="STRING" id="1317124.DW2_04945"/>
<dbReference type="InterPro" id="IPR002725">
    <property type="entry name" value="YgjP-like_metallopeptidase"/>
</dbReference>
<dbReference type="Proteomes" id="UP000028607">
    <property type="component" value="Unassembled WGS sequence"/>
</dbReference>
<comment type="caution">
    <text evidence="2">The sequence shown here is derived from an EMBL/GenBank/DDBJ whole genome shotgun (WGS) entry which is preliminary data.</text>
</comment>
<evidence type="ECO:0000259" key="1">
    <source>
        <dbReference type="Pfam" id="PF01863"/>
    </source>
</evidence>
<dbReference type="CDD" id="cd07344">
    <property type="entry name" value="M48_yhfN_like"/>
    <property type="match status" value="1"/>
</dbReference>
<gene>
    <name evidence="2" type="ORF">DW2_04945</name>
</gene>
<evidence type="ECO:0000313" key="3">
    <source>
        <dbReference type="Proteomes" id="UP000028607"/>
    </source>
</evidence>
<feature type="domain" description="YgjP-like metallopeptidase" evidence="1">
    <location>
        <begin position="25"/>
        <end position="219"/>
    </location>
</feature>
<sequence length="231" mass="26000">MPRLPLIPELPDLDLVLRRSGRARRFSLRVSRADGRVALTIPKGASEREALAFARSQTEWLRKTLGGITPARAVQFGVEIPFEGRSLTLEPAALRSPRVEGARLLVPGDPERLGVRLEAFLKHSARARLHAASLHYATELGRSFSRITLRDTRSRWGSCSASGALSYSWRLIMAPPEVLDYVAAHEVAHLAEMNHSAAFWRVVEQLRPSFRPERDWLKREGSALHAIRFRD</sequence>
<protein>
    <submittedName>
        <fullName evidence="2">Zinc metallopeptidases-like protein</fullName>
    </submittedName>
</protein>
<keyword evidence="3" id="KW-1185">Reference proteome</keyword>
<evidence type="ECO:0000313" key="2">
    <source>
        <dbReference type="EMBL" id="KFE35948.1"/>
    </source>
</evidence>
<proteinExistence type="predicted"/>
<reference evidence="3" key="1">
    <citation type="submission" date="2013-04" db="EMBL/GenBank/DDBJ databases">
        <title>Thioclava sp. 13D2W-2 Genome Sequencing.</title>
        <authorList>
            <person name="Lai Q."/>
            <person name="Li G."/>
            <person name="Shao Z."/>
        </authorList>
    </citation>
    <scope>NUCLEOTIDE SEQUENCE [LARGE SCALE GENOMIC DNA]</scope>
    <source>
        <strain evidence="3">13D2W-2</strain>
    </source>
</reference>
<dbReference type="InterPro" id="IPR053136">
    <property type="entry name" value="UTP_pyrophosphatase-like"/>
</dbReference>
<dbReference type="PANTHER" id="PTHR30399">
    <property type="entry name" value="UNCHARACTERIZED PROTEIN YGJP"/>
    <property type="match status" value="1"/>
</dbReference>
<dbReference type="PATRIC" id="fig|1317124.6.peg.1007"/>
<name>A0A085TZ01_9RHOB</name>